<sequence>MAMELLLQLSNNRSEIRNLSNRFDIFAKDNKLSNKVIHDVQLALDEVVTNIVEYGYDDDDKHFIDIKFILNEQSLEIIIIDDANPYNILG</sequence>
<dbReference type="InterPro" id="IPR036890">
    <property type="entry name" value="HATPase_C_sf"/>
</dbReference>
<dbReference type="InterPro" id="IPR003594">
    <property type="entry name" value="HATPase_dom"/>
</dbReference>
<proteinExistence type="predicted"/>
<accession>A0A382M998</accession>
<feature type="non-terminal residue" evidence="2">
    <location>
        <position position="90"/>
    </location>
</feature>
<dbReference type="Gene3D" id="3.30.565.10">
    <property type="entry name" value="Histidine kinase-like ATPase, C-terminal domain"/>
    <property type="match status" value="1"/>
</dbReference>
<feature type="domain" description="Histidine kinase/HSP90-like ATPase" evidence="1">
    <location>
        <begin position="15"/>
        <end position="86"/>
    </location>
</feature>
<dbReference type="CDD" id="cd16936">
    <property type="entry name" value="HATPase_RsbW-like"/>
    <property type="match status" value="1"/>
</dbReference>
<evidence type="ECO:0000313" key="2">
    <source>
        <dbReference type="EMBL" id="SVC45553.1"/>
    </source>
</evidence>
<reference evidence="2" key="1">
    <citation type="submission" date="2018-05" db="EMBL/GenBank/DDBJ databases">
        <authorList>
            <person name="Lanie J.A."/>
            <person name="Ng W.-L."/>
            <person name="Kazmierczak K.M."/>
            <person name="Andrzejewski T.M."/>
            <person name="Davidsen T.M."/>
            <person name="Wayne K.J."/>
            <person name="Tettelin H."/>
            <person name="Glass J.I."/>
            <person name="Rusch D."/>
            <person name="Podicherti R."/>
            <person name="Tsui H.-C.T."/>
            <person name="Winkler M.E."/>
        </authorList>
    </citation>
    <scope>NUCLEOTIDE SEQUENCE</scope>
</reference>
<dbReference type="Pfam" id="PF13581">
    <property type="entry name" value="HATPase_c_2"/>
    <property type="match status" value="1"/>
</dbReference>
<name>A0A382M998_9ZZZZ</name>
<organism evidence="2">
    <name type="scientific">marine metagenome</name>
    <dbReference type="NCBI Taxonomy" id="408172"/>
    <lineage>
        <taxon>unclassified sequences</taxon>
        <taxon>metagenomes</taxon>
        <taxon>ecological metagenomes</taxon>
    </lineage>
</organism>
<dbReference type="SUPFAM" id="SSF55874">
    <property type="entry name" value="ATPase domain of HSP90 chaperone/DNA topoisomerase II/histidine kinase"/>
    <property type="match status" value="1"/>
</dbReference>
<dbReference type="AlphaFoldDB" id="A0A382M998"/>
<evidence type="ECO:0000259" key="1">
    <source>
        <dbReference type="Pfam" id="PF13581"/>
    </source>
</evidence>
<dbReference type="EMBL" id="UINC01092187">
    <property type="protein sequence ID" value="SVC45553.1"/>
    <property type="molecule type" value="Genomic_DNA"/>
</dbReference>
<protein>
    <recommendedName>
        <fullName evidence="1">Histidine kinase/HSP90-like ATPase domain-containing protein</fullName>
    </recommendedName>
</protein>
<gene>
    <name evidence="2" type="ORF">METZ01_LOCUS298407</name>
</gene>